<sequence length="429" mass="48011">MNAPRQGLFASLLIISFALHTFLLVIATTHQLNENRASQGQLMTSQLVADSLSELEPANTVSLALLANRYATNPSVASIRILDAQKQVLATSGLAKTRQGEVFVRDALQNEKKVGSIEITLIKPSIGEILRTQWLAILVSFIIHGLVWLAYRAIARPTRSELLTRLNKEARLKHEIQQLMEALEAEKADKTLAIAQIKQQANKPKPLKVELPVEFDKEQAALALNIQYYDPKQLMNTVSQSVSVPYFNLCQIFLNKSIELSAQHFKLNSKDFIVHQEFNQQGALLTIAADKPNAAHCILMIGSVFQLLSDVLYKRYREDKRFVLQTRCAVTTEVEAMQLDAMQAADRLTHHLIAKEMALYLSNDLLKQIGENYQLVSMPNPTNVLTRHAFMINGMNAESAELAQNLRTEILKGKKKNTASNDNTRVSVS</sequence>
<gene>
    <name evidence="3" type="ORF">DJ533_18015</name>
</gene>
<proteinExistence type="predicted"/>
<keyword evidence="2" id="KW-1133">Transmembrane helix</keyword>
<feature type="transmembrane region" description="Helical" evidence="2">
    <location>
        <begin position="134"/>
        <end position="151"/>
    </location>
</feature>
<keyword evidence="4" id="KW-1185">Reference proteome</keyword>
<dbReference type="KEGG" id="adv:DJ533_18015"/>
<organism evidence="3 4">
    <name type="scientific">Acinetobacter defluvii</name>
    <dbReference type="NCBI Taxonomy" id="1871111"/>
    <lineage>
        <taxon>Bacteria</taxon>
        <taxon>Pseudomonadati</taxon>
        <taxon>Pseudomonadota</taxon>
        <taxon>Gammaproteobacteria</taxon>
        <taxon>Moraxellales</taxon>
        <taxon>Moraxellaceae</taxon>
        <taxon>Acinetobacter</taxon>
    </lineage>
</organism>
<dbReference type="STRING" id="1871111.GCA_001704615_00588"/>
<keyword evidence="1" id="KW-0175">Coiled coil</keyword>
<feature type="coiled-coil region" evidence="1">
    <location>
        <begin position="166"/>
        <end position="200"/>
    </location>
</feature>
<dbReference type="AlphaFoldDB" id="A0A2S2FHQ4"/>
<protein>
    <recommendedName>
        <fullName evidence="5">DUF4175 domain-containing protein</fullName>
    </recommendedName>
</protein>
<dbReference type="RefSeq" id="WP_065994497.1">
    <property type="nucleotide sequence ID" value="NZ_CP029397.2"/>
</dbReference>
<evidence type="ECO:0008006" key="5">
    <source>
        <dbReference type="Google" id="ProtNLM"/>
    </source>
</evidence>
<reference evidence="3" key="1">
    <citation type="submission" date="2019-08" db="EMBL/GenBank/DDBJ databases">
        <title>The complete genome of Acinetobacter defluvii strain WCHAD010030.</title>
        <authorList>
            <person name="Hu Y."/>
            <person name="Qin J."/>
            <person name="Feng Y."/>
            <person name="Zong Z."/>
        </authorList>
    </citation>
    <scope>NUCLEOTIDE SEQUENCE</scope>
    <source>
        <strain evidence="3">WCHA30</strain>
    </source>
</reference>
<keyword evidence="2" id="KW-0812">Transmembrane</keyword>
<dbReference type="OrthoDB" id="6711014at2"/>
<evidence type="ECO:0000313" key="3">
    <source>
        <dbReference type="EMBL" id="AWL30315.1"/>
    </source>
</evidence>
<evidence type="ECO:0000313" key="4">
    <source>
        <dbReference type="Proteomes" id="UP000245977"/>
    </source>
</evidence>
<keyword evidence="2" id="KW-0472">Membrane</keyword>
<name>A0A2S2FHQ4_9GAMM</name>
<evidence type="ECO:0000256" key="1">
    <source>
        <dbReference type="SAM" id="Coils"/>
    </source>
</evidence>
<accession>A0A2S2FHQ4</accession>
<dbReference type="Proteomes" id="UP000245977">
    <property type="component" value="Chromosome"/>
</dbReference>
<dbReference type="EMBL" id="CP029397">
    <property type="protein sequence ID" value="AWL30315.1"/>
    <property type="molecule type" value="Genomic_DNA"/>
</dbReference>
<evidence type="ECO:0000256" key="2">
    <source>
        <dbReference type="SAM" id="Phobius"/>
    </source>
</evidence>